<dbReference type="InterPro" id="IPR036291">
    <property type="entry name" value="NAD(P)-bd_dom_sf"/>
</dbReference>
<protein>
    <submittedName>
        <fullName evidence="3">Uncharacterized protein</fullName>
    </submittedName>
</protein>
<evidence type="ECO:0000256" key="1">
    <source>
        <dbReference type="SAM" id="MobiDB-lite"/>
    </source>
</evidence>
<keyword evidence="2" id="KW-0812">Transmembrane</keyword>
<dbReference type="Gene3D" id="3.40.50.720">
    <property type="entry name" value="NAD(P)-binding Rossmann-like Domain"/>
    <property type="match status" value="1"/>
</dbReference>
<feature type="transmembrane region" description="Helical" evidence="2">
    <location>
        <begin position="305"/>
        <end position="325"/>
    </location>
</feature>
<dbReference type="GO" id="GO:0030148">
    <property type="term" value="P:sphingolipid biosynthetic process"/>
    <property type="evidence" value="ECO:0007669"/>
    <property type="project" value="TreeGrafter"/>
</dbReference>
<dbReference type="AlphaFoldDB" id="A0A8K1C3U9"/>
<feature type="compositionally biased region" description="Low complexity" evidence="1">
    <location>
        <begin position="198"/>
        <end position="215"/>
    </location>
</feature>
<dbReference type="GO" id="GO:0006666">
    <property type="term" value="P:3-keto-sphinganine metabolic process"/>
    <property type="evidence" value="ECO:0007669"/>
    <property type="project" value="TreeGrafter"/>
</dbReference>
<organism evidence="3 4">
    <name type="scientific">Pythium oligandrum</name>
    <name type="common">Mycoparasitic fungus</name>
    <dbReference type="NCBI Taxonomy" id="41045"/>
    <lineage>
        <taxon>Eukaryota</taxon>
        <taxon>Sar</taxon>
        <taxon>Stramenopiles</taxon>
        <taxon>Oomycota</taxon>
        <taxon>Peronosporomycetes</taxon>
        <taxon>Pythiales</taxon>
        <taxon>Pythiaceae</taxon>
        <taxon>Pythium</taxon>
    </lineage>
</organism>
<keyword evidence="2" id="KW-1133">Transmembrane helix</keyword>
<dbReference type="OrthoDB" id="37659at2759"/>
<gene>
    <name evidence="3" type="ORF">Poli38472_008587</name>
</gene>
<keyword evidence="2" id="KW-0472">Membrane</keyword>
<evidence type="ECO:0000256" key="2">
    <source>
        <dbReference type="SAM" id="Phobius"/>
    </source>
</evidence>
<evidence type="ECO:0000313" key="3">
    <source>
        <dbReference type="EMBL" id="TMW55939.1"/>
    </source>
</evidence>
<dbReference type="PRINTS" id="PR00081">
    <property type="entry name" value="GDHRDH"/>
</dbReference>
<dbReference type="GO" id="GO:0005789">
    <property type="term" value="C:endoplasmic reticulum membrane"/>
    <property type="evidence" value="ECO:0007669"/>
    <property type="project" value="TreeGrafter"/>
</dbReference>
<dbReference type="Pfam" id="PF00106">
    <property type="entry name" value="adh_short"/>
    <property type="match status" value="1"/>
</dbReference>
<dbReference type="Proteomes" id="UP000794436">
    <property type="component" value="Unassembled WGS sequence"/>
</dbReference>
<dbReference type="GO" id="GO:0047560">
    <property type="term" value="F:3-dehydrosphinganine reductase activity"/>
    <property type="evidence" value="ECO:0007669"/>
    <property type="project" value="TreeGrafter"/>
</dbReference>
<keyword evidence="4" id="KW-1185">Reference proteome</keyword>
<name>A0A8K1C3U9_PYTOL</name>
<comment type="caution">
    <text evidence="3">The sequence shown here is derived from an EMBL/GenBank/DDBJ whole genome shotgun (WGS) entry which is preliminary data.</text>
</comment>
<evidence type="ECO:0000313" key="4">
    <source>
        <dbReference type="Proteomes" id="UP000794436"/>
    </source>
</evidence>
<reference evidence="3" key="1">
    <citation type="submission" date="2019-03" db="EMBL/GenBank/DDBJ databases">
        <title>Long read genome sequence of the mycoparasitic Pythium oligandrum ATCC 38472 isolated from sugarbeet rhizosphere.</title>
        <authorList>
            <person name="Gaulin E."/>
        </authorList>
    </citation>
    <scope>NUCLEOTIDE SEQUENCE</scope>
    <source>
        <strain evidence="3">ATCC 38472_TT</strain>
    </source>
</reference>
<dbReference type="PANTHER" id="PTHR43550:SF3">
    <property type="entry name" value="3-KETODIHYDROSPHINGOSINE REDUCTASE"/>
    <property type="match status" value="1"/>
</dbReference>
<dbReference type="InterPro" id="IPR002347">
    <property type="entry name" value="SDR_fam"/>
</dbReference>
<dbReference type="EMBL" id="SPLM01000146">
    <property type="protein sequence ID" value="TMW55939.1"/>
    <property type="molecule type" value="Genomic_DNA"/>
</dbReference>
<feature type="region of interest" description="Disordered" evidence="1">
    <location>
        <begin position="195"/>
        <end position="215"/>
    </location>
</feature>
<dbReference type="PANTHER" id="PTHR43550">
    <property type="entry name" value="3-KETODIHYDROSPHINGOSINE REDUCTASE"/>
    <property type="match status" value="1"/>
</dbReference>
<accession>A0A8K1C3U9</accession>
<dbReference type="SUPFAM" id="SSF51735">
    <property type="entry name" value="NAD(P)-binding Rossmann-fold domains"/>
    <property type="match status" value="1"/>
</dbReference>
<proteinExistence type="predicted"/>
<sequence length="339" mass="36450">MQLRPHDSGVLSQVGDPLTPTATHHSFWKKNNDCNVVGVAAGLSRALWAGVCVDQLTAPGFKVDGKHVFVTGGSSGLGLALAIKCAKQGAKISIVACTADRLEKAKKDIEAVSKHPVFIQSTDVNDLDSVQRAIDAANKFRGQPTDKVICSAGASEPGLFMEQDLSVFHKMMDANYFGVVHTVRAALPAMIKADNKAKSSSSRPRARSWASSATRNMRRPSMRINIFYPGAIDTPMFEEENRIKPAVSAAIEGSASLVPPEDCAQTLLNGLSDGYFAITNDPLLVVLRMISNGVAPRFNTALETALLPIGVLIGLGFGFWMDYIVGNERKTIAKKEKTH</sequence>